<dbReference type="OrthoDB" id="8062037at2759"/>
<dbReference type="Proteomes" id="UP000886520">
    <property type="component" value="Chromosome 1"/>
</dbReference>
<evidence type="ECO:0000256" key="1">
    <source>
        <dbReference type="ARBA" id="ARBA00022723"/>
    </source>
</evidence>
<evidence type="ECO:0000313" key="8">
    <source>
        <dbReference type="Proteomes" id="UP000886520"/>
    </source>
</evidence>
<keyword evidence="5" id="KW-0812">Transmembrane</keyword>
<dbReference type="AlphaFoldDB" id="A0A9D4VFD7"/>
<proteinExistence type="predicted"/>
<dbReference type="InterPro" id="IPR001841">
    <property type="entry name" value="Znf_RING"/>
</dbReference>
<dbReference type="Pfam" id="PF13639">
    <property type="entry name" value="zf-RING_2"/>
    <property type="match status" value="1"/>
</dbReference>
<accession>A0A9D4VFD7</accession>
<dbReference type="SUPFAM" id="SSF57850">
    <property type="entry name" value="RING/U-box"/>
    <property type="match status" value="1"/>
</dbReference>
<dbReference type="PANTHER" id="PTHR45798">
    <property type="entry name" value="RING-H2 FINGER PROTEIN ATL61-RELATED-RELATED"/>
    <property type="match status" value="1"/>
</dbReference>
<keyword evidence="5" id="KW-1133">Transmembrane helix</keyword>
<feature type="domain" description="RING-type" evidence="6">
    <location>
        <begin position="109"/>
        <end position="151"/>
    </location>
</feature>
<keyword evidence="3" id="KW-0862">Zinc</keyword>
<dbReference type="PANTHER" id="PTHR45798:SF97">
    <property type="entry name" value="ALCOHOL-SENSITIVE RING FINGER PROTEIN 1"/>
    <property type="match status" value="1"/>
</dbReference>
<evidence type="ECO:0000259" key="6">
    <source>
        <dbReference type="PROSITE" id="PS50089"/>
    </source>
</evidence>
<keyword evidence="5" id="KW-0472">Membrane</keyword>
<dbReference type="Gene3D" id="3.30.40.10">
    <property type="entry name" value="Zinc/RING finger domain, C3HC4 (zinc finger)"/>
    <property type="match status" value="1"/>
</dbReference>
<dbReference type="SMART" id="SM00184">
    <property type="entry name" value="RING"/>
    <property type="match status" value="1"/>
</dbReference>
<protein>
    <recommendedName>
        <fullName evidence="6">RING-type domain-containing protein</fullName>
    </recommendedName>
</protein>
<dbReference type="InterPro" id="IPR013083">
    <property type="entry name" value="Znf_RING/FYVE/PHD"/>
</dbReference>
<comment type="caution">
    <text evidence="7">The sequence shown here is derived from an EMBL/GenBank/DDBJ whole genome shotgun (WGS) entry which is preliminary data.</text>
</comment>
<evidence type="ECO:0000256" key="2">
    <source>
        <dbReference type="ARBA" id="ARBA00022771"/>
    </source>
</evidence>
<sequence>MHTCNSTQCSSISHVEDDDYDLDDRHPLGYSMLVVSLLLAGVCGIFLFVILILKIYELRARRRTNSASQRRGNTGLKASEIQSLPTFKFSTNCNSHLHFFHEEAMHTDCSICLGDFLEGHLLRVLPSCRHAFHIQCIDTWLSNHHSCPTCRGEVLTSVDGKTDRVMQLEILIANHLP</sequence>
<evidence type="ECO:0000256" key="4">
    <source>
        <dbReference type="PROSITE-ProRule" id="PRU00175"/>
    </source>
</evidence>
<dbReference type="GO" id="GO:0008270">
    <property type="term" value="F:zinc ion binding"/>
    <property type="evidence" value="ECO:0007669"/>
    <property type="project" value="UniProtKB-KW"/>
</dbReference>
<dbReference type="InterPro" id="IPR052788">
    <property type="entry name" value="RING-type_E3_ligase_ATL"/>
</dbReference>
<name>A0A9D4VFD7_ADICA</name>
<gene>
    <name evidence="7" type="ORF">GOP47_0001223</name>
</gene>
<feature type="transmembrane region" description="Helical" evidence="5">
    <location>
        <begin position="28"/>
        <end position="53"/>
    </location>
</feature>
<keyword evidence="2 4" id="KW-0863">Zinc-finger</keyword>
<evidence type="ECO:0000313" key="7">
    <source>
        <dbReference type="EMBL" id="KAI5085054.1"/>
    </source>
</evidence>
<organism evidence="7 8">
    <name type="scientific">Adiantum capillus-veneris</name>
    <name type="common">Maidenhair fern</name>
    <dbReference type="NCBI Taxonomy" id="13818"/>
    <lineage>
        <taxon>Eukaryota</taxon>
        <taxon>Viridiplantae</taxon>
        <taxon>Streptophyta</taxon>
        <taxon>Embryophyta</taxon>
        <taxon>Tracheophyta</taxon>
        <taxon>Polypodiopsida</taxon>
        <taxon>Polypodiidae</taxon>
        <taxon>Polypodiales</taxon>
        <taxon>Pteridineae</taxon>
        <taxon>Pteridaceae</taxon>
        <taxon>Vittarioideae</taxon>
        <taxon>Adiantum</taxon>
    </lineage>
</organism>
<dbReference type="PROSITE" id="PS50089">
    <property type="entry name" value="ZF_RING_2"/>
    <property type="match status" value="1"/>
</dbReference>
<keyword evidence="8" id="KW-1185">Reference proteome</keyword>
<keyword evidence="1" id="KW-0479">Metal-binding</keyword>
<dbReference type="EMBL" id="JABFUD020000001">
    <property type="protein sequence ID" value="KAI5085054.1"/>
    <property type="molecule type" value="Genomic_DNA"/>
</dbReference>
<evidence type="ECO:0000256" key="3">
    <source>
        <dbReference type="ARBA" id="ARBA00022833"/>
    </source>
</evidence>
<evidence type="ECO:0000256" key="5">
    <source>
        <dbReference type="SAM" id="Phobius"/>
    </source>
</evidence>
<reference evidence="7" key="1">
    <citation type="submission" date="2021-01" db="EMBL/GenBank/DDBJ databases">
        <title>Adiantum capillus-veneris genome.</title>
        <authorList>
            <person name="Fang Y."/>
            <person name="Liao Q."/>
        </authorList>
    </citation>
    <scope>NUCLEOTIDE SEQUENCE</scope>
    <source>
        <strain evidence="7">H3</strain>
        <tissue evidence="7">Leaf</tissue>
    </source>
</reference>